<dbReference type="InterPro" id="IPR018130">
    <property type="entry name" value="Ribosomal_uS2_CS"/>
</dbReference>
<dbReference type="PANTHER" id="PTHR12534:SF0">
    <property type="entry name" value="SMALL RIBOSOMAL SUBUNIT PROTEIN US2M"/>
    <property type="match status" value="1"/>
</dbReference>
<comment type="subcellular location">
    <subcellularLocation>
        <location evidence="1">Mitochondrion</location>
    </subcellularLocation>
</comment>
<keyword evidence="5" id="KW-0687">Ribonucleoprotein</keyword>
<dbReference type="FunFam" id="3.40.50.10490:FF:000026">
    <property type="entry name" value="28S ribosomal protein S2, mitochondrial"/>
    <property type="match status" value="1"/>
</dbReference>
<protein>
    <recommendedName>
        <fullName evidence="7">Small ribosomal subunit protein uS2m</fullName>
    </recommendedName>
    <alternativeName>
        <fullName evidence="8">28S ribosomal protein S2, mitochondrial</fullName>
    </alternativeName>
</protein>
<dbReference type="OrthoDB" id="2320368at2759"/>
<comment type="similarity">
    <text evidence="2">Belongs to the universal ribosomal protein uS2 family.</text>
</comment>
<dbReference type="InterPro" id="IPR005706">
    <property type="entry name" value="Ribosomal_uS2_bac/mit/plastid"/>
</dbReference>
<dbReference type="CDD" id="cd01425">
    <property type="entry name" value="RPS2"/>
    <property type="match status" value="1"/>
</dbReference>
<comment type="caution">
    <text evidence="9">The sequence shown here is derived from an EMBL/GenBank/DDBJ whole genome shotgun (WGS) entry which is preliminary data.</text>
</comment>
<keyword evidence="10" id="KW-1185">Reference proteome</keyword>
<sequence length="312" mass="34522">MTVGNLGVVFDGALTWEAHVAELSRRCMGVLIGLSHARHCLPDAVRLLPACLRVTSRRALVTSSARTKDHDLHLPTPAGPLGTWATLKPRPEKYVDTEADIDPSVTDPLRHPDYFGVRELFTMSDLFDARVHLGHREGSLNPYMAEFLLGSRLGHCVFDLERTAQLLRDALNFTAHIAYRGGIIMFVCRSPQHVHMVERTAMECGEFSHCRHWPPGVFTDSTALFGGVTRLPDLLVLLNTLDTVLEQHGAVKHAAKMLIPTVGVVDSNCDPRLVTYPVPGNDDSTTAVRLYCKLFSEAIRRGKAEREKSAVV</sequence>
<dbReference type="GO" id="GO:0005763">
    <property type="term" value="C:mitochondrial small ribosomal subunit"/>
    <property type="evidence" value="ECO:0007669"/>
    <property type="project" value="UniProtKB-ARBA"/>
</dbReference>
<dbReference type="PANTHER" id="PTHR12534">
    <property type="entry name" value="30S RIBOSOMAL PROTEIN S2 PROKARYOTIC AND ORGANELLAR"/>
    <property type="match status" value="1"/>
</dbReference>
<dbReference type="Gene3D" id="3.40.50.10490">
    <property type="entry name" value="Glucose-6-phosphate isomerase like protein, domain 1"/>
    <property type="match status" value="1"/>
</dbReference>
<dbReference type="Pfam" id="PF00318">
    <property type="entry name" value="Ribosomal_S2"/>
    <property type="match status" value="2"/>
</dbReference>
<dbReference type="EMBL" id="VIIS01000127">
    <property type="protein sequence ID" value="KAF0312929.1"/>
    <property type="molecule type" value="Genomic_DNA"/>
</dbReference>
<evidence type="ECO:0000256" key="5">
    <source>
        <dbReference type="ARBA" id="ARBA00023274"/>
    </source>
</evidence>
<evidence type="ECO:0000256" key="8">
    <source>
        <dbReference type="ARBA" id="ARBA00083109"/>
    </source>
</evidence>
<dbReference type="InterPro" id="IPR023591">
    <property type="entry name" value="Ribosomal_uS2_flav_dom_sf"/>
</dbReference>
<evidence type="ECO:0000256" key="3">
    <source>
        <dbReference type="ARBA" id="ARBA00022980"/>
    </source>
</evidence>
<dbReference type="SUPFAM" id="SSF52313">
    <property type="entry name" value="Ribosomal protein S2"/>
    <property type="match status" value="1"/>
</dbReference>
<gene>
    <name evidence="9" type="primary">MRPS2_0</name>
    <name evidence="9" type="ORF">FJT64_016447</name>
</gene>
<dbReference type="HAMAP" id="MF_00291_B">
    <property type="entry name" value="Ribosomal_uS2_B"/>
    <property type="match status" value="1"/>
</dbReference>
<evidence type="ECO:0000256" key="1">
    <source>
        <dbReference type="ARBA" id="ARBA00004173"/>
    </source>
</evidence>
<name>A0A6A4X5Z7_AMPAM</name>
<dbReference type="GO" id="GO:0006412">
    <property type="term" value="P:translation"/>
    <property type="evidence" value="ECO:0007669"/>
    <property type="project" value="InterPro"/>
</dbReference>
<organism evidence="9 10">
    <name type="scientific">Amphibalanus amphitrite</name>
    <name type="common">Striped barnacle</name>
    <name type="synonym">Balanus amphitrite</name>
    <dbReference type="NCBI Taxonomy" id="1232801"/>
    <lineage>
        <taxon>Eukaryota</taxon>
        <taxon>Metazoa</taxon>
        <taxon>Ecdysozoa</taxon>
        <taxon>Arthropoda</taxon>
        <taxon>Crustacea</taxon>
        <taxon>Multicrustacea</taxon>
        <taxon>Cirripedia</taxon>
        <taxon>Thoracica</taxon>
        <taxon>Thoracicalcarea</taxon>
        <taxon>Balanomorpha</taxon>
        <taxon>Balanoidea</taxon>
        <taxon>Balanidae</taxon>
        <taxon>Amphibalaninae</taxon>
        <taxon>Amphibalanus</taxon>
    </lineage>
</organism>
<proteinExistence type="inferred from homology"/>
<accession>A0A6A4X5Z7</accession>
<dbReference type="Proteomes" id="UP000440578">
    <property type="component" value="Unassembled WGS sequence"/>
</dbReference>
<dbReference type="GO" id="GO:0005743">
    <property type="term" value="C:mitochondrial inner membrane"/>
    <property type="evidence" value="ECO:0007669"/>
    <property type="project" value="UniProtKB-ARBA"/>
</dbReference>
<evidence type="ECO:0000256" key="2">
    <source>
        <dbReference type="ARBA" id="ARBA00006242"/>
    </source>
</evidence>
<comment type="function">
    <text evidence="6">Required for mitoribosome formation and stability, and mitochondrial translation.</text>
</comment>
<dbReference type="InterPro" id="IPR001865">
    <property type="entry name" value="Ribosomal_uS2"/>
</dbReference>
<keyword evidence="3 9" id="KW-0689">Ribosomal protein</keyword>
<dbReference type="PRINTS" id="PR00395">
    <property type="entry name" value="RIBOSOMALS2"/>
</dbReference>
<keyword evidence="4" id="KW-0496">Mitochondrion</keyword>
<dbReference type="AlphaFoldDB" id="A0A6A4X5Z7"/>
<evidence type="ECO:0000256" key="7">
    <source>
        <dbReference type="ARBA" id="ARBA00071390"/>
    </source>
</evidence>
<evidence type="ECO:0000313" key="10">
    <source>
        <dbReference type="Proteomes" id="UP000440578"/>
    </source>
</evidence>
<evidence type="ECO:0000256" key="4">
    <source>
        <dbReference type="ARBA" id="ARBA00023128"/>
    </source>
</evidence>
<evidence type="ECO:0000313" key="9">
    <source>
        <dbReference type="EMBL" id="KAF0312929.1"/>
    </source>
</evidence>
<evidence type="ECO:0000256" key="6">
    <source>
        <dbReference type="ARBA" id="ARBA00059792"/>
    </source>
</evidence>
<reference evidence="9 10" key="1">
    <citation type="submission" date="2019-07" db="EMBL/GenBank/DDBJ databases">
        <title>Draft genome assembly of a fouling barnacle, Amphibalanus amphitrite (Darwin, 1854): The first reference genome for Thecostraca.</title>
        <authorList>
            <person name="Kim W."/>
        </authorList>
    </citation>
    <scope>NUCLEOTIDE SEQUENCE [LARGE SCALE GENOMIC DNA]</scope>
    <source>
        <strain evidence="9">SNU_AA5</strain>
        <tissue evidence="9">Soma without cirri and trophi</tissue>
    </source>
</reference>
<dbReference type="PROSITE" id="PS00962">
    <property type="entry name" value="RIBOSOMAL_S2_1"/>
    <property type="match status" value="1"/>
</dbReference>
<dbReference type="GO" id="GO:0003735">
    <property type="term" value="F:structural constituent of ribosome"/>
    <property type="evidence" value="ECO:0007669"/>
    <property type="project" value="InterPro"/>
</dbReference>